<dbReference type="Pfam" id="PF14559">
    <property type="entry name" value="TPR_19"/>
    <property type="match status" value="1"/>
</dbReference>
<dbReference type="EMBL" id="QFRI01000001">
    <property type="protein sequence ID" value="PWH84065.1"/>
    <property type="molecule type" value="Genomic_DNA"/>
</dbReference>
<organism evidence="5 6">
    <name type="scientific">Algibacter marinivivus</name>
    <dbReference type="NCBI Taxonomy" id="2100723"/>
    <lineage>
        <taxon>Bacteria</taxon>
        <taxon>Pseudomonadati</taxon>
        <taxon>Bacteroidota</taxon>
        <taxon>Flavobacteriia</taxon>
        <taxon>Flavobacteriales</taxon>
        <taxon>Flavobacteriaceae</taxon>
        <taxon>Algibacter</taxon>
    </lineage>
</organism>
<name>A0A2U2X8D7_9FLAO</name>
<dbReference type="OrthoDB" id="9776208at2"/>
<comment type="caution">
    <text evidence="5">The sequence shown here is derived from an EMBL/GenBank/DDBJ whole genome shotgun (WGS) entry which is preliminary data.</text>
</comment>
<keyword evidence="1" id="KW-0802">TPR repeat</keyword>
<evidence type="ECO:0000256" key="3">
    <source>
        <dbReference type="SAM" id="SignalP"/>
    </source>
</evidence>
<dbReference type="RefSeq" id="WP_109352070.1">
    <property type="nucleotide sequence ID" value="NZ_QFRI01000001.1"/>
</dbReference>
<sequence>MKQIFYILLFLFSFGIFAQNNALFEKANALYNEGKYAEAIDNYQMILDSEKHSADLYFNLANAHYKLNNIAPSIYYYEKALLLNHDDSDIKNNIAFAKNMTIDAIDVVPDAGFSKLLNTTTHKMSFDQWAKTSVAFVFCFVALFLFYYFAYSTLNKRLSFIGSIAALILVFITLAFAFHKFNLDKQDNPAIIFAQESKIKSDPNNRSEELFRLHEGTKVQILEAYEDWKKIELSDGKVGWVLSDEIKSLKIN</sequence>
<dbReference type="SUPFAM" id="SSF48452">
    <property type="entry name" value="TPR-like"/>
    <property type="match status" value="1"/>
</dbReference>
<feature type="transmembrane region" description="Helical" evidence="2">
    <location>
        <begin position="158"/>
        <end position="178"/>
    </location>
</feature>
<evidence type="ECO:0000313" key="6">
    <source>
        <dbReference type="Proteomes" id="UP000245375"/>
    </source>
</evidence>
<dbReference type="PROSITE" id="PS50005">
    <property type="entry name" value="TPR"/>
    <property type="match status" value="1"/>
</dbReference>
<proteinExistence type="predicted"/>
<dbReference type="SMART" id="SM00028">
    <property type="entry name" value="TPR"/>
    <property type="match status" value="2"/>
</dbReference>
<dbReference type="Gene3D" id="1.25.40.10">
    <property type="entry name" value="Tetratricopeptide repeat domain"/>
    <property type="match status" value="1"/>
</dbReference>
<evidence type="ECO:0000313" key="5">
    <source>
        <dbReference type="EMBL" id="PWH84065.1"/>
    </source>
</evidence>
<evidence type="ECO:0000256" key="1">
    <source>
        <dbReference type="PROSITE-ProRule" id="PRU00339"/>
    </source>
</evidence>
<feature type="signal peptide" evidence="3">
    <location>
        <begin position="1"/>
        <end position="18"/>
    </location>
</feature>
<dbReference type="AlphaFoldDB" id="A0A2U2X8D7"/>
<reference evidence="5" key="1">
    <citation type="submission" date="2018-05" db="EMBL/GenBank/DDBJ databases">
        <title>Algibacter marinivivus sp. nov., isolated from sample around a algae.</title>
        <authorList>
            <person name="Zhong X."/>
        </authorList>
    </citation>
    <scope>NUCLEOTIDE SEQUENCE [LARGE SCALE GENOMIC DNA]</scope>
    <source>
        <strain evidence="5">ZY111</strain>
    </source>
</reference>
<accession>A0A2U2X8D7</accession>
<feature type="transmembrane region" description="Helical" evidence="2">
    <location>
        <begin position="133"/>
        <end position="151"/>
    </location>
</feature>
<keyword evidence="2" id="KW-1133">Transmembrane helix</keyword>
<feature type="domain" description="SH3b" evidence="4">
    <location>
        <begin position="187"/>
        <end position="249"/>
    </location>
</feature>
<dbReference type="InterPro" id="IPR019734">
    <property type="entry name" value="TPR_rpt"/>
</dbReference>
<reference evidence="5" key="2">
    <citation type="submission" date="2018-05" db="EMBL/GenBank/DDBJ databases">
        <authorList>
            <person name="Lanie J.A."/>
            <person name="Ng W.-L."/>
            <person name="Kazmierczak K.M."/>
            <person name="Andrzejewski T.M."/>
            <person name="Davidsen T.M."/>
            <person name="Wayne K.J."/>
            <person name="Tettelin H."/>
            <person name="Glass J.I."/>
            <person name="Rusch D."/>
            <person name="Podicherti R."/>
            <person name="Tsui H.-C.T."/>
            <person name="Winkler M.E."/>
        </authorList>
    </citation>
    <scope>NUCLEOTIDE SEQUENCE [LARGE SCALE GENOMIC DNA]</scope>
    <source>
        <strain evidence="5">ZY111</strain>
    </source>
</reference>
<evidence type="ECO:0000259" key="4">
    <source>
        <dbReference type="SMART" id="SM00287"/>
    </source>
</evidence>
<dbReference type="InterPro" id="IPR003646">
    <property type="entry name" value="SH3-like_bac-type"/>
</dbReference>
<evidence type="ECO:0000256" key="2">
    <source>
        <dbReference type="SAM" id="Phobius"/>
    </source>
</evidence>
<feature type="chain" id="PRO_5015669343" evidence="3">
    <location>
        <begin position="19"/>
        <end position="252"/>
    </location>
</feature>
<protein>
    <submittedName>
        <fullName evidence="5">Ion channel protein</fullName>
    </submittedName>
</protein>
<keyword evidence="2" id="KW-0472">Membrane</keyword>
<dbReference type="SMART" id="SM00287">
    <property type="entry name" value="SH3b"/>
    <property type="match status" value="1"/>
</dbReference>
<dbReference type="InterPro" id="IPR011990">
    <property type="entry name" value="TPR-like_helical_dom_sf"/>
</dbReference>
<keyword evidence="2" id="KW-0812">Transmembrane</keyword>
<dbReference type="Gene3D" id="2.30.30.40">
    <property type="entry name" value="SH3 Domains"/>
    <property type="match status" value="1"/>
</dbReference>
<keyword evidence="6" id="KW-1185">Reference proteome</keyword>
<gene>
    <name evidence="5" type="ORF">DIS18_05830</name>
</gene>
<keyword evidence="3" id="KW-0732">Signal</keyword>
<feature type="repeat" description="TPR" evidence="1">
    <location>
        <begin position="54"/>
        <end position="87"/>
    </location>
</feature>
<dbReference type="Proteomes" id="UP000245375">
    <property type="component" value="Unassembled WGS sequence"/>
</dbReference>
<dbReference type="Pfam" id="PF08239">
    <property type="entry name" value="SH3_3"/>
    <property type="match status" value="1"/>
</dbReference>